<keyword evidence="3" id="KW-1185">Reference proteome</keyword>
<dbReference type="Gene3D" id="3.40.50.1820">
    <property type="entry name" value="alpha/beta hydrolase"/>
    <property type="match status" value="1"/>
</dbReference>
<proteinExistence type="predicted"/>
<dbReference type="STRING" id="716816.BST96_04215"/>
<protein>
    <recommendedName>
        <fullName evidence="1">Alpha/beta hydrolase fold-5 domain-containing protein</fullName>
    </recommendedName>
</protein>
<name>A0A1X9NHC2_9GAMM</name>
<evidence type="ECO:0000259" key="1">
    <source>
        <dbReference type="Pfam" id="PF12695"/>
    </source>
</evidence>
<dbReference type="GO" id="GO:0016787">
    <property type="term" value="F:hydrolase activity"/>
    <property type="evidence" value="ECO:0007669"/>
    <property type="project" value="InterPro"/>
</dbReference>
<dbReference type="InterPro" id="IPR029059">
    <property type="entry name" value="AB_hydrolase_5"/>
</dbReference>
<dbReference type="Proteomes" id="UP000193450">
    <property type="component" value="Chromosome"/>
</dbReference>
<sequence>MPEALERLATAEEADDYYLFKADNPISDTCYIYYPGGLVHAEAYAPYTADVAQAGVHTFLLKLTLDMAMMDVDAANDAKQSEFAKANCKNYVLGGHSLGGIGIAMYAETNQDDGLLFISSYAHKEGLIDKHPQPVMLVYGANDLLSTEEEILGARGNLPAEAIYFKIEGGNHAQMGHYGPQNNDGEATISREEQQKILVEKTVEIIQIMSEQ</sequence>
<dbReference type="AlphaFoldDB" id="A0A1X9NHC2"/>
<gene>
    <name evidence="2" type="ORF">BST96_04215</name>
</gene>
<dbReference type="InterPro" id="IPR029058">
    <property type="entry name" value="AB_hydrolase_fold"/>
</dbReference>
<dbReference type="KEGG" id="osg:BST96_04215"/>
<accession>A0A1X9NHC2</accession>
<dbReference type="Pfam" id="PF12695">
    <property type="entry name" value="Abhydrolase_5"/>
    <property type="match status" value="1"/>
</dbReference>
<evidence type="ECO:0000313" key="2">
    <source>
        <dbReference type="EMBL" id="ARN73383.1"/>
    </source>
</evidence>
<dbReference type="EMBL" id="CP019343">
    <property type="protein sequence ID" value="ARN73383.1"/>
    <property type="molecule type" value="Genomic_DNA"/>
</dbReference>
<dbReference type="SUPFAM" id="SSF53474">
    <property type="entry name" value="alpha/beta-Hydrolases"/>
    <property type="match status" value="1"/>
</dbReference>
<reference evidence="2 3" key="1">
    <citation type="submission" date="2016-11" db="EMBL/GenBank/DDBJ databases">
        <title>Trade-off between light-utilization and light-protection in marine flavobacteria.</title>
        <authorList>
            <person name="Kumagai Y."/>
        </authorList>
    </citation>
    <scope>NUCLEOTIDE SEQUENCE [LARGE SCALE GENOMIC DNA]</scope>
    <source>
        <strain evidence="2 3">NBRC 107125</strain>
    </source>
</reference>
<organism evidence="2 3">
    <name type="scientific">Oceanicoccus sagamiensis</name>
    <dbReference type="NCBI Taxonomy" id="716816"/>
    <lineage>
        <taxon>Bacteria</taxon>
        <taxon>Pseudomonadati</taxon>
        <taxon>Pseudomonadota</taxon>
        <taxon>Gammaproteobacteria</taxon>
        <taxon>Cellvibrionales</taxon>
        <taxon>Spongiibacteraceae</taxon>
        <taxon>Oceanicoccus</taxon>
    </lineage>
</organism>
<feature type="domain" description="Alpha/beta hydrolase fold-5" evidence="1">
    <location>
        <begin position="32"/>
        <end position="195"/>
    </location>
</feature>
<evidence type="ECO:0000313" key="3">
    <source>
        <dbReference type="Proteomes" id="UP000193450"/>
    </source>
</evidence>